<dbReference type="EMBL" id="JAERWK010000008">
    <property type="protein sequence ID" value="MBM9466740.1"/>
    <property type="molecule type" value="Genomic_DNA"/>
</dbReference>
<organism evidence="1 2">
    <name type="scientific">Nakamurella leprariae</name>
    <dbReference type="NCBI Taxonomy" id="2803911"/>
    <lineage>
        <taxon>Bacteria</taxon>
        <taxon>Bacillati</taxon>
        <taxon>Actinomycetota</taxon>
        <taxon>Actinomycetes</taxon>
        <taxon>Nakamurellales</taxon>
        <taxon>Nakamurellaceae</taxon>
        <taxon>Nakamurella</taxon>
    </lineage>
</organism>
<dbReference type="Pfam" id="PF24716">
    <property type="entry name" value="WapI"/>
    <property type="match status" value="1"/>
</dbReference>
<sequence length="113" mass="12092">MALPTGEQWSFRAPCLTTWEAENLGAWLGAAASATSTDLPAQDFTEPELWLDLVAVAGDLLTIAVRLAHGAAVPLQRERASSAGVTVSLAIHRNELRAAASAWAVEVRRFPVR</sequence>
<dbReference type="Proteomes" id="UP000663792">
    <property type="component" value="Unassembled WGS sequence"/>
</dbReference>
<reference evidence="1" key="1">
    <citation type="submission" date="2021-01" db="EMBL/GenBank/DDBJ databases">
        <title>YIM 132084 draft genome.</title>
        <authorList>
            <person name="An D."/>
        </authorList>
    </citation>
    <scope>NUCLEOTIDE SEQUENCE</scope>
    <source>
        <strain evidence="1">YIM 132084</strain>
    </source>
</reference>
<keyword evidence="2" id="KW-1185">Reference proteome</keyword>
<dbReference type="AlphaFoldDB" id="A0A938Y6L1"/>
<name>A0A938Y6L1_9ACTN</name>
<proteinExistence type="predicted"/>
<gene>
    <name evidence="1" type="ORF">JL106_05515</name>
</gene>
<dbReference type="RefSeq" id="WP_205259707.1">
    <property type="nucleotide sequence ID" value="NZ_JAERWK010000008.1"/>
</dbReference>
<protein>
    <submittedName>
        <fullName evidence="1">Uncharacterized protein</fullName>
    </submittedName>
</protein>
<evidence type="ECO:0000313" key="2">
    <source>
        <dbReference type="Proteomes" id="UP000663792"/>
    </source>
</evidence>
<evidence type="ECO:0000313" key="1">
    <source>
        <dbReference type="EMBL" id="MBM9466740.1"/>
    </source>
</evidence>
<accession>A0A938Y6L1</accession>
<comment type="caution">
    <text evidence="1">The sequence shown here is derived from an EMBL/GenBank/DDBJ whole genome shotgun (WGS) entry which is preliminary data.</text>
</comment>
<dbReference type="InterPro" id="IPR056510">
    <property type="entry name" value="WapI"/>
</dbReference>